<comment type="caution">
    <text evidence="3">The sequence shown here is derived from an EMBL/GenBank/DDBJ whole genome shotgun (WGS) entry which is preliminary data.</text>
</comment>
<dbReference type="AlphaFoldDB" id="A0A398CNR2"/>
<evidence type="ECO:0000313" key="3">
    <source>
        <dbReference type="EMBL" id="RIE04243.1"/>
    </source>
</evidence>
<keyword evidence="1 3" id="KW-0489">Methyltransferase</keyword>
<evidence type="ECO:0000313" key="4">
    <source>
        <dbReference type="Proteomes" id="UP000266340"/>
    </source>
</evidence>
<gene>
    <name evidence="3" type="ORF">D3H35_06400</name>
</gene>
<keyword evidence="2 3" id="KW-0808">Transferase</keyword>
<dbReference type="Gene3D" id="3.40.50.12710">
    <property type="match status" value="1"/>
</dbReference>
<dbReference type="OrthoDB" id="9794208at2"/>
<dbReference type="InterPro" id="IPR003788">
    <property type="entry name" value="NDUFAF7"/>
</dbReference>
<dbReference type="Proteomes" id="UP000266340">
    <property type="component" value="Unassembled WGS sequence"/>
</dbReference>
<keyword evidence="4" id="KW-1185">Reference proteome</keyword>
<evidence type="ECO:0000256" key="2">
    <source>
        <dbReference type="ARBA" id="ARBA00022679"/>
    </source>
</evidence>
<dbReference type="InterPro" id="IPR038375">
    <property type="entry name" value="NDUFAF7_sf"/>
</dbReference>
<dbReference type="GO" id="GO:0035243">
    <property type="term" value="F:protein-arginine omega-N symmetric methyltransferase activity"/>
    <property type="evidence" value="ECO:0007669"/>
    <property type="project" value="TreeGrafter"/>
</dbReference>
<sequence length="402" mass="45158">MRNRQEVKGLPAVVRDAATAASRIGQTDDGERRTCITFRDYMELCLYHPEFGYYRSGSSRVGREGDFYTSAYVGDIMGEQLAERLTSLADEHFGPEERVEVIDWGGGTGRLSRHMLEAWSRSSNPIAGAGRMSITVADRNPAHRALAEESLADWIGSGRARVVDPDRQWPWSDGKGGADVGDAERGKSPVIIVANELLDAFPVHRLTCLNGGLLEQGVAWDEEKERPVACLTELSDPRLAAWLEREGLALAEHQMIEISIDAASWIGSLPGRFERAILVLIDYGDESEELISSHRMEGTLMCYFRHQAHDDPFIHLGEQDITAHVNFSILRKEAKASGWREIWYGSQKRFLVESGLLEKLVAHTVTDPFHPTVRRNRAIRQLLLSDGMSELFKVQIWEKTRT</sequence>
<dbReference type="EMBL" id="QXJM01000027">
    <property type="protein sequence ID" value="RIE04243.1"/>
    <property type="molecule type" value="Genomic_DNA"/>
</dbReference>
<name>A0A398CNR2_9BACL</name>
<reference evidence="3 4" key="1">
    <citation type="submission" date="2018-09" db="EMBL/GenBank/DDBJ databases">
        <title>Cohnella cavernae sp. nov., isolated from a karst cave.</title>
        <authorList>
            <person name="Zhu H."/>
        </authorList>
    </citation>
    <scope>NUCLEOTIDE SEQUENCE [LARGE SCALE GENOMIC DNA]</scope>
    <source>
        <strain evidence="3 4">K2E09-144</strain>
    </source>
</reference>
<dbReference type="RefSeq" id="WP_119148286.1">
    <property type="nucleotide sequence ID" value="NZ_JBHSOV010000042.1"/>
</dbReference>
<dbReference type="SUPFAM" id="SSF53335">
    <property type="entry name" value="S-adenosyl-L-methionine-dependent methyltransferases"/>
    <property type="match status" value="1"/>
</dbReference>
<dbReference type="InterPro" id="IPR029063">
    <property type="entry name" value="SAM-dependent_MTases_sf"/>
</dbReference>
<accession>A0A398CNR2</accession>
<organism evidence="3 4">
    <name type="scientific">Cohnella faecalis</name>
    <dbReference type="NCBI Taxonomy" id="2315694"/>
    <lineage>
        <taxon>Bacteria</taxon>
        <taxon>Bacillati</taxon>
        <taxon>Bacillota</taxon>
        <taxon>Bacilli</taxon>
        <taxon>Bacillales</taxon>
        <taxon>Paenibacillaceae</taxon>
        <taxon>Cohnella</taxon>
    </lineage>
</organism>
<dbReference type="GO" id="GO:0032259">
    <property type="term" value="P:methylation"/>
    <property type="evidence" value="ECO:0007669"/>
    <property type="project" value="UniProtKB-KW"/>
</dbReference>
<dbReference type="PANTHER" id="PTHR12049">
    <property type="entry name" value="PROTEIN ARGININE METHYLTRANSFERASE NDUFAF7, MITOCHONDRIAL"/>
    <property type="match status" value="1"/>
</dbReference>
<dbReference type="Pfam" id="PF02636">
    <property type="entry name" value="Methyltransf_28"/>
    <property type="match status" value="1"/>
</dbReference>
<evidence type="ECO:0000256" key="1">
    <source>
        <dbReference type="ARBA" id="ARBA00022603"/>
    </source>
</evidence>
<proteinExistence type="predicted"/>
<dbReference type="PANTHER" id="PTHR12049:SF7">
    <property type="entry name" value="PROTEIN ARGININE METHYLTRANSFERASE NDUFAF7, MITOCHONDRIAL"/>
    <property type="match status" value="1"/>
</dbReference>
<protein>
    <submittedName>
        <fullName evidence="3">SAM-dependent methyltransferase</fullName>
    </submittedName>
</protein>